<dbReference type="PANTHER" id="PTHR42470:SF2">
    <property type="match status" value="1"/>
</dbReference>
<dbReference type="HOGENOM" id="CLU_025457_3_0_1"/>
<dbReference type="EMBL" id="AMGX01000004">
    <property type="protein sequence ID" value="EXJ73549.1"/>
    <property type="molecule type" value="Genomic_DNA"/>
</dbReference>
<feature type="compositionally biased region" description="Basic and acidic residues" evidence="1">
    <location>
        <begin position="467"/>
        <end position="485"/>
    </location>
</feature>
<evidence type="ECO:0000256" key="1">
    <source>
        <dbReference type="SAM" id="MobiDB-lite"/>
    </source>
</evidence>
<gene>
    <name evidence="3" type="ORF">A1O5_03310</name>
</gene>
<proteinExistence type="predicted"/>
<protein>
    <recommendedName>
        <fullName evidence="2">DUF7924 domain-containing protein</fullName>
    </recommendedName>
</protein>
<dbReference type="OrthoDB" id="5400850at2759"/>
<feature type="region of interest" description="Disordered" evidence="1">
    <location>
        <begin position="1"/>
        <end position="96"/>
    </location>
</feature>
<evidence type="ECO:0000313" key="4">
    <source>
        <dbReference type="Proteomes" id="UP000019471"/>
    </source>
</evidence>
<keyword evidence="4" id="KW-1185">Reference proteome</keyword>
<dbReference type="Proteomes" id="UP000019471">
    <property type="component" value="Unassembled WGS sequence"/>
</dbReference>
<dbReference type="Pfam" id="PF25545">
    <property type="entry name" value="DUF7924"/>
    <property type="match status" value="1"/>
</dbReference>
<dbReference type="InterPro" id="IPR057684">
    <property type="entry name" value="DUF7924"/>
</dbReference>
<organism evidence="3 4">
    <name type="scientific">Cladophialophora psammophila CBS 110553</name>
    <dbReference type="NCBI Taxonomy" id="1182543"/>
    <lineage>
        <taxon>Eukaryota</taxon>
        <taxon>Fungi</taxon>
        <taxon>Dikarya</taxon>
        <taxon>Ascomycota</taxon>
        <taxon>Pezizomycotina</taxon>
        <taxon>Eurotiomycetes</taxon>
        <taxon>Chaetothyriomycetidae</taxon>
        <taxon>Chaetothyriales</taxon>
        <taxon>Herpotrichiellaceae</taxon>
        <taxon>Cladophialophora</taxon>
    </lineage>
</organism>
<comment type="caution">
    <text evidence="3">The sequence shown here is derived from an EMBL/GenBank/DDBJ whole genome shotgun (WGS) entry which is preliminary data.</text>
</comment>
<feature type="region of interest" description="Disordered" evidence="1">
    <location>
        <begin position="466"/>
        <end position="486"/>
    </location>
</feature>
<dbReference type="PANTHER" id="PTHR42470">
    <property type="entry name" value="VAST DOMAIN-CONTAINING PROTEIN"/>
    <property type="match status" value="1"/>
</dbReference>
<evidence type="ECO:0000259" key="2">
    <source>
        <dbReference type="Pfam" id="PF25545"/>
    </source>
</evidence>
<dbReference type="AlphaFoldDB" id="W9XTD6"/>
<feature type="region of interest" description="Disordered" evidence="1">
    <location>
        <begin position="397"/>
        <end position="417"/>
    </location>
</feature>
<sequence>MVIQDHIESSQVNSLKRKARSLDPPQTNVQPAKRSRSEPTETFSSVEKWLSHLPHNEPFEADDMSLPPPKRSRSSDTLSRRLSQSGDSTESTVSRDKKYSAYRDVNYPVVLETKGSFMRPSKAGLVDEDKTLLEKLLVLSQPVPDNSLFDDARFEKFHSLLRGRSEARVYLDLHPLIVPSAENLYISGREEFEGLIEGHNDLWIKAIPFYGPRPQPDHTYGFKWSNFTETQRRKLNIEPTEQSLYTAREDIYFPFLTSEVKCGKQGLDLADRPNTHSMTIALRGIVDLYRKANRSSDVHRRALGFSVSHDDNSARIYVHYPEIDGNDTVYWRNTIKELNFRDGKGREKWTCYQFTLNVCQLFAPALLKRLKTVIDELPDPIAQTLEPASFDDLSVLSSQDDASAPESQDESFRKPRKVGGLQVELRTMIQNLQRQLEQQRADSIAQLERQRHESEQQRAMLTAQLEQQRKDSTAQLEQRKQDSEQQRAMLMAQLEQQRKDSDQQQKELVQLLKQQSEQIRELSLKR</sequence>
<evidence type="ECO:0000313" key="3">
    <source>
        <dbReference type="EMBL" id="EXJ73549.1"/>
    </source>
</evidence>
<dbReference type="STRING" id="1182543.W9XTD6"/>
<reference evidence="3 4" key="1">
    <citation type="submission" date="2013-03" db="EMBL/GenBank/DDBJ databases">
        <title>The Genome Sequence of Cladophialophora psammophila CBS 110553.</title>
        <authorList>
            <consortium name="The Broad Institute Genomics Platform"/>
            <person name="Cuomo C."/>
            <person name="de Hoog S."/>
            <person name="Gorbushina A."/>
            <person name="Walker B."/>
            <person name="Young S.K."/>
            <person name="Zeng Q."/>
            <person name="Gargeya S."/>
            <person name="Fitzgerald M."/>
            <person name="Haas B."/>
            <person name="Abouelleil A."/>
            <person name="Allen A.W."/>
            <person name="Alvarado L."/>
            <person name="Arachchi H.M."/>
            <person name="Berlin A.M."/>
            <person name="Chapman S.B."/>
            <person name="Gainer-Dewar J."/>
            <person name="Goldberg J."/>
            <person name="Griggs A."/>
            <person name="Gujja S."/>
            <person name="Hansen M."/>
            <person name="Howarth C."/>
            <person name="Imamovic A."/>
            <person name="Ireland A."/>
            <person name="Larimer J."/>
            <person name="McCowan C."/>
            <person name="Murphy C."/>
            <person name="Pearson M."/>
            <person name="Poon T.W."/>
            <person name="Priest M."/>
            <person name="Roberts A."/>
            <person name="Saif S."/>
            <person name="Shea T."/>
            <person name="Sisk P."/>
            <person name="Sykes S."/>
            <person name="Wortman J."/>
            <person name="Nusbaum C."/>
            <person name="Birren B."/>
        </authorList>
    </citation>
    <scope>NUCLEOTIDE SEQUENCE [LARGE SCALE GENOMIC DNA]</scope>
    <source>
        <strain evidence="3 4">CBS 110553</strain>
    </source>
</reference>
<dbReference type="eggNOG" id="ENOG502SK65">
    <property type="taxonomic scope" value="Eukaryota"/>
</dbReference>
<feature type="compositionally biased region" description="Low complexity" evidence="1">
    <location>
        <begin position="75"/>
        <end position="85"/>
    </location>
</feature>
<dbReference type="GeneID" id="19188039"/>
<accession>W9XTD6</accession>
<dbReference type="RefSeq" id="XP_007742112.1">
    <property type="nucleotide sequence ID" value="XM_007743922.1"/>
</dbReference>
<name>W9XTD6_9EURO</name>
<feature type="domain" description="DUF7924" evidence="2">
    <location>
        <begin position="154"/>
        <end position="374"/>
    </location>
</feature>